<dbReference type="InterPro" id="IPR028730">
    <property type="entry name" value="ZFYVE26"/>
</dbReference>
<dbReference type="GO" id="GO:0032266">
    <property type="term" value="F:phosphatidylinositol-3-phosphate binding"/>
    <property type="evidence" value="ECO:0007669"/>
    <property type="project" value="InterPro"/>
</dbReference>
<dbReference type="GO" id="GO:0032465">
    <property type="term" value="P:regulation of cytokinesis"/>
    <property type="evidence" value="ECO:0007669"/>
    <property type="project" value="TreeGrafter"/>
</dbReference>
<organism evidence="1 2">
    <name type="scientific">Eumeta variegata</name>
    <name type="common">Bagworm moth</name>
    <name type="synonym">Eumeta japonica</name>
    <dbReference type="NCBI Taxonomy" id="151549"/>
    <lineage>
        <taxon>Eukaryota</taxon>
        <taxon>Metazoa</taxon>
        <taxon>Ecdysozoa</taxon>
        <taxon>Arthropoda</taxon>
        <taxon>Hexapoda</taxon>
        <taxon>Insecta</taxon>
        <taxon>Pterygota</taxon>
        <taxon>Neoptera</taxon>
        <taxon>Endopterygota</taxon>
        <taxon>Lepidoptera</taxon>
        <taxon>Glossata</taxon>
        <taxon>Ditrysia</taxon>
        <taxon>Tineoidea</taxon>
        <taxon>Psychidae</taxon>
        <taxon>Oiketicinae</taxon>
        <taxon>Eumeta</taxon>
    </lineage>
</organism>
<dbReference type="EMBL" id="BGZK01003271">
    <property type="protein sequence ID" value="GBO99405.1"/>
    <property type="molecule type" value="Genomic_DNA"/>
</dbReference>
<accession>A0A4C1SC30</accession>
<dbReference type="GO" id="GO:0030496">
    <property type="term" value="C:midbody"/>
    <property type="evidence" value="ECO:0007669"/>
    <property type="project" value="TreeGrafter"/>
</dbReference>
<comment type="caution">
    <text evidence="1">The sequence shown here is derived from an EMBL/GenBank/DDBJ whole genome shotgun (WGS) entry which is preliminary data.</text>
</comment>
<sequence length="99" mass="10786">MCGFAVIPLPQIRETNSSQSRSRLRVGGKMMNCLALAAKVRGAPAEVETIQEHSEIIISGVQNGCESLIPPDPLNTQGLRKLADSLVQAERWDLALEFI</sequence>
<dbReference type="AlphaFoldDB" id="A0A4C1SC30"/>
<gene>
    <name evidence="1" type="ORF">EVAR_70115_1</name>
</gene>
<dbReference type="PANTHER" id="PTHR46591">
    <property type="entry name" value="ZINC FINGER FYVE DOMAIN-CONTAINING PROTEIN 26"/>
    <property type="match status" value="1"/>
</dbReference>
<dbReference type="STRING" id="151549.A0A4C1SC30"/>
<dbReference type="OrthoDB" id="1936617at2759"/>
<protein>
    <submittedName>
        <fullName evidence="1">Zinc finger FYVE domain-containing protein 26 homolog</fullName>
    </submittedName>
</protein>
<dbReference type="PANTHER" id="PTHR46591:SF1">
    <property type="entry name" value="ZINC FINGER FYVE DOMAIN-CONTAINING PROTEIN 26"/>
    <property type="match status" value="1"/>
</dbReference>
<keyword evidence="2" id="KW-1185">Reference proteome</keyword>
<dbReference type="Proteomes" id="UP000299102">
    <property type="component" value="Unassembled WGS sequence"/>
</dbReference>
<proteinExistence type="predicted"/>
<dbReference type="GO" id="GO:0000724">
    <property type="term" value="P:double-strand break repair via homologous recombination"/>
    <property type="evidence" value="ECO:0007669"/>
    <property type="project" value="InterPro"/>
</dbReference>
<reference evidence="1 2" key="1">
    <citation type="journal article" date="2019" name="Commun. Biol.">
        <title>The bagworm genome reveals a unique fibroin gene that provides high tensile strength.</title>
        <authorList>
            <person name="Kono N."/>
            <person name="Nakamura H."/>
            <person name="Ohtoshi R."/>
            <person name="Tomita M."/>
            <person name="Numata K."/>
            <person name="Arakawa K."/>
        </authorList>
    </citation>
    <scope>NUCLEOTIDE SEQUENCE [LARGE SCALE GENOMIC DNA]</scope>
</reference>
<dbReference type="GO" id="GO:0005813">
    <property type="term" value="C:centrosome"/>
    <property type="evidence" value="ECO:0007669"/>
    <property type="project" value="TreeGrafter"/>
</dbReference>
<evidence type="ECO:0000313" key="2">
    <source>
        <dbReference type="Proteomes" id="UP000299102"/>
    </source>
</evidence>
<evidence type="ECO:0000313" key="1">
    <source>
        <dbReference type="EMBL" id="GBO99405.1"/>
    </source>
</evidence>
<dbReference type="GO" id="GO:0005765">
    <property type="term" value="C:lysosomal membrane"/>
    <property type="evidence" value="ECO:0007669"/>
    <property type="project" value="TreeGrafter"/>
</dbReference>
<dbReference type="GO" id="GO:0000281">
    <property type="term" value="P:mitotic cytokinesis"/>
    <property type="evidence" value="ECO:0007669"/>
    <property type="project" value="InterPro"/>
</dbReference>
<name>A0A4C1SC30_EUMVA</name>